<dbReference type="InterPro" id="IPR014729">
    <property type="entry name" value="Rossmann-like_a/b/a_fold"/>
</dbReference>
<proteinExistence type="inferred from homology"/>
<accession>A0A3E0B2P2</accession>
<dbReference type="Gene3D" id="3.40.50.620">
    <property type="entry name" value="HUPs"/>
    <property type="match status" value="1"/>
</dbReference>
<dbReference type="EMBL" id="QUMW01000005">
    <property type="protein sequence ID" value="REG26229.1"/>
    <property type="molecule type" value="Genomic_DNA"/>
</dbReference>
<dbReference type="Pfam" id="PF00582">
    <property type="entry name" value="Usp"/>
    <property type="match status" value="1"/>
</dbReference>
<dbReference type="AlphaFoldDB" id="A0A3E0B2P2"/>
<comment type="caution">
    <text evidence="3">The sequence shown here is derived from an EMBL/GenBank/DDBJ whole genome shotgun (WGS) entry which is preliminary data.</text>
</comment>
<evidence type="ECO:0000313" key="4">
    <source>
        <dbReference type="Proteomes" id="UP000257076"/>
    </source>
</evidence>
<protein>
    <submittedName>
        <fullName evidence="3">Nucleotide-binding universal stress UspA family protein</fullName>
    </submittedName>
</protein>
<gene>
    <name evidence="3" type="ORF">DFR63_0234</name>
</gene>
<dbReference type="Proteomes" id="UP000257076">
    <property type="component" value="Unassembled WGS sequence"/>
</dbReference>
<dbReference type="PRINTS" id="PR01438">
    <property type="entry name" value="UNVRSLSTRESS"/>
</dbReference>
<evidence type="ECO:0000313" key="3">
    <source>
        <dbReference type="EMBL" id="REG26229.1"/>
    </source>
</evidence>
<feature type="domain" description="UspA" evidence="2">
    <location>
        <begin position="1"/>
        <end position="137"/>
    </location>
</feature>
<keyword evidence="4" id="KW-1185">Reference proteome</keyword>
<dbReference type="RefSeq" id="WP_115883927.1">
    <property type="nucleotide sequence ID" value="NZ_CBCSHX010000015.1"/>
</dbReference>
<dbReference type="PANTHER" id="PTHR46268:SF6">
    <property type="entry name" value="UNIVERSAL STRESS PROTEIN UP12"/>
    <property type="match status" value="1"/>
</dbReference>
<comment type="similarity">
    <text evidence="1">Belongs to the universal stress protein A family.</text>
</comment>
<dbReference type="CDD" id="cd00293">
    <property type="entry name" value="USP-like"/>
    <property type="match status" value="1"/>
</dbReference>
<evidence type="ECO:0000259" key="2">
    <source>
        <dbReference type="Pfam" id="PF00582"/>
    </source>
</evidence>
<name>A0A3E0B2P2_9STAP</name>
<dbReference type="InterPro" id="IPR006016">
    <property type="entry name" value="UspA"/>
</dbReference>
<dbReference type="SUPFAM" id="SSF52402">
    <property type="entry name" value="Adenine nucleotide alpha hydrolases-like"/>
    <property type="match status" value="1"/>
</dbReference>
<dbReference type="InterPro" id="IPR006015">
    <property type="entry name" value="Universal_stress_UspA"/>
</dbReference>
<organism evidence="3 4">
    <name type="scientific">Jeotgalicoccus halotolerans</name>
    <dbReference type="NCBI Taxonomy" id="157227"/>
    <lineage>
        <taxon>Bacteria</taxon>
        <taxon>Bacillati</taxon>
        <taxon>Bacillota</taxon>
        <taxon>Bacilli</taxon>
        <taxon>Bacillales</taxon>
        <taxon>Staphylococcaceae</taxon>
        <taxon>Jeotgalicoccus</taxon>
    </lineage>
</organism>
<reference evidence="3 4" key="1">
    <citation type="submission" date="2018-08" db="EMBL/GenBank/DDBJ databases">
        <title>Genomic Encyclopedia of Type Strains, Phase IV (KMG-IV): sequencing the most valuable type-strain genomes for metagenomic binning, comparative biology and taxonomic classification.</title>
        <authorList>
            <person name="Goeker M."/>
        </authorList>
    </citation>
    <scope>NUCLEOTIDE SEQUENCE [LARGE SCALE GENOMIC DNA]</scope>
    <source>
        <strain evidence="3 4">DSM 17274</strain>
    </source>
</reference>
<dbReference type="PANTHER" id="PTHR46268">
    <property type="entry name" value="STRESS RESPONSE PROTEIN NHAX"/>
    <property type="match status" value="1"/>
</dbReference>
<dbReference type="OrthoDB" id="9777884at2"/>
<sequence length="137" mass="14973">MYKSILLAADGSENSIRAAKETLNFANEDTEITILNITDPADAKNDVLHSSPAESAVHHRKEKLSDVIHIYETNGVPYKIRYEQGAPDETVVSVANNGEFQLVVLGSRGLNSLQEMVMGSVSHKVAKRANIPVMIVK</sequence>
<evidence type="ECO:0000256" key="1">
    <source>
        <dbReference type="ARBA" id="ARBA00008791"/>
    </source>
</evidence>